<dbReference type="SUPFAM" id="SSF52743">
    <property type="entry name" value="Subtilisin-like"/>
    <property type="match status" value="1"/>
</dbReference>
<comment type="caution">
    <text evidence="2">The sequence shown here is derived from an EMBL/GenBank/DDBJ whole genome shotgun (WGS) entry which is preliminary data.</text>
</comment>
<name>A0A7W6AF12_9SPHN</name>
<dbReference type="GO" id="GO:0004252">
    <property type="term" value="F:serine-type endopeptidase activity"/>
    <property type="evidence" value="ECO:0007669"/>
    <property type="project" value="InterPro"/>
</dbReference>
<feature type="domain" description="Peptidase S8/S53" evidence="1">
    <location>
        <begin position="286"/>
        <end position="635"/>
    </location>
</feature>
<dbReference type="Pfam" id="PF00082">
    <property type="entry name" value="Peptidase_S8"/>
    <property type="match status" value="1"/>
</dbReference>
<dbReference type="InterPro" id="IPR036852">
    <property type="entry name" value="Peptidase_S8/S53_dom_sf"/>
</dbReference>
<dbReference type="EMBL" id="JACIDH010000024">
    <property type="protein sequence ID" value="MBB3880929.1"/>
    <property type="molecule type" value="Genomic_DNA"/>
</dbReference>
<sequence length="856" mass="92637">MPENNPGAARDLPHIPIHRWRESAQYTYPKTRRERRERRDDYHAHAEGLLQQLATALGDVPAPNADNRIAINGLKRGVLVELDTITPGERAKATKVPALDFPGHGIAVLKSERLEDRTEKAIVFVPDDARNFLNDKLTAYGSENLGNQPRPDIDRFEVIEHFQPADSRALLSTGLSDADAEFWWELWLRRSNGQHPDAIADAVVAIFTQAGLQVHSDRLRFPDTAILFVHANLANLLAIADRVRGTITDIRQAAGNIELLLTDKGGLGQQELVDHYAGRLTAAEDDAPVVCILDTGVSSAHPLIAPGLAGAWAVNAAWNSDDHAPHGGHGTGMAGLVLHGDLVGPLSDDRKVALGHAAESVKLLPPLGFPATEPARWGIITQAAVAVAETERPNVPRSFCMATSSAHFSPEAPSSWSGALDQICAGSMLGERQNNVAAKDHPKRLVVIATGNMIGGPKADVLQHHSLEDPSQSWNALSIGGYTAKVDLSAAEPHLVPLAAANEKSPFSCGSQLLPPDLTPIKPEVLFEAGNMMVDAADNCDWHTAVSLVTTGKDVVNEPLTPFWATSAASGMAGNFVGRLNAALPNLWPETYRALTVHSAEWPMPIRSKLIGRGRSWKTLTKGKKQRLLRDVGYGVPNLGKAIASAKNDVTLFVESNIQPYAASADGRSAVFNEVHFYALPWPRAALEALENALVVMRVTLSYFVEPNLTGRAGTRPDTYRSFGLRFAMKKRQETANEFRRRLSALAGEREEVGQETDYWLLGPQAVQAGSLHCDLWRGPAIDLARHDQIAIYPVGGWWKSHVGQRRMNDVARYALGISITAPEQDVDLYAEITAEIEARIAAEVAVEAGAGGAAA</sequence>
<organism evidence="2 3">
    <name type="scientific">Sphingomonas pseudosanguinis</name>
    <dbReference type="NCBI Taxonomy" id="413712"/>
    <lineage>
        <taxon>Bacteria</taxon>
        <taxon>Pseudomonadati</taxon>
        <taxon>Pseudomonadota</taxon>
        <taxon>Alphaproteobacteria</taxon>
        <taxon>Sphingomonadales</taxon>
        <taxon>Sphingomonadaceae</taxon>
        <taxon>Sphingomonas</taxon>
    </lineage>
</organism>
<dbReference type="RefSeq" id="WP_183952951.1">
    <property type="nucleotide sequence ID" value="NZ_JACIDH010000024.1"/>
</dbReference>
<dbReference type="Proteomes" id="UP000538670">
    <property type="component" value="Unassembled WGS sequence"/>
</dbReference>
<evidence type="ECO:0000313" key="2">
    <source>
        <dbReference type="EMBL" id="MBB3880929.1"/>
    </source>
</evidence>
<reference evidence="2 3" key="1">
    <citation type="submission" date="2020-08" db="EMBL/GenBank/DDBJ databases">
        <title>Genomic Encyclopedia of Type Strains, Phase IV (KMG-IV): sequencing the most valuable type-strain genomes for metagenomic binning, comparative biology and taxonomic classification.</title>
        <authorList>
            <person name="Goeker M."/>
        </authorList>
    </citation>
    <scope>NUCLEOTIDE SEQUENCE [LARGE SCALE GENOMIC DNA]</scope>
    <source>
        <strain evidence="2 3">DSM 19512</strain>
    </source>
</reference>
<proteinExistence type="predicted"/>
<dbReference type="AlphaFoldDB" id="A0A7W6AF12"/>
<dbReference type="InterPro" id="IPR034074">
    <property type="entry name" value="Y4bN_pept_dom"/>
</dbReference>
<dbReference type="InterPro" id="IPR000209">
    <property type="entry name" value="Peptidase_S8/S53_dom"/>
</dbReference>
<evidence type="ECO:0000313" key="3">
    <source>
        <dbReference type="Proteomes" id="UP000538670"/>
    </source>
</evidence>
<gene>
    <name evidence="2" type="ORF">GGR48_003382</name>
</gene>
<protein>
    <recommendedName>
        <fullName evidence="1">Peptidase S8/S53 domain-containing protein</fullName>
    </recommendedName>
</protein>
<dbReference type="CDD" id="cd04847">
    <property type="entry name" value="Peptidases_S8_Subtilisin_like_2"/>
    <property type="match status" value="1"/>
</dbReference>
<dbReference type="GO" id="GO:0006508">
    <property type="term" value="P:proteolysis"/>
    <property type="evidence" value="ECO:0007669"/>
    <property type="project" value="InterPro"/>
</dbReference>
<evidence type="ECO:0000259" key="1">
    <source>
        <dbReference type="Pfam" id="PF00082"/>
    </source>
</evidence>
<accession>A0A7W6AF12</accession>
<dbReference type="Gene3D" id="3.40.50.200">
    <property type="entry name" value="Peptidase S8/S53 domain"/>
    <property type="match status" value="1"/>
</dbReference>
<keyword evidence="3" id="KW-1185">Reference proteome</keyword>